<dbReference type="Proteomes" id="UP000273326">
    <property type="component" value="Chromosome"/>
</dbReference>
<dbReference type="KEGG" id="jeh:EJN90_01965"/>
<dbReference type="GO" id="GO:0005975">
    <property type="term" value="P:carbohydrate metabolic process"/>
    <property type="evidence" value="ECO:0007669"/>
    <property type="project" value="TreeGrafter"/>
</dbReference>
<evidence type="ECO:0000259" key="2">
    <source>
        <dbReference type="Pfam" id="PF03629"/>
    </source>
</evidence>
<dbReference type="GO" id="GO:0001681">
    <property type="term" value="F:sialate O-acetylesterase activity"/>
    <property type="evidence" value="ECO:0007669"/>
    <property type="project" value="InterPro"/>
</dbReference>
<dbReference type="EMBL" id="CP034465">
    <property type="protein sequence ID" value="AZP03536.1"/>
    <property type="molecule type" value="Genomic_DNA"/>
</dbReference>
<dbReference type="PANTHER" id="PTHR22901:SF0">
    <property type="entry name" value="SIALATE O-ACETYLESTERASE"/>
    <property type="match status" value="1"/>
</dbReference>
<evidence type="ECO:0000256" key="1">
    <source>
        <dbReference type="ARBA" id="ARBA00022801"/>
    </source>
</evidence>
<dbReference type="InterPro" id="IPR008979">
    <property type="entry name" value="Galactose-bd-like_sf"/>
</dbReference>
<feature type="domain" description="Sialate O-acetylesterase" evidence="2">
    <location>
        <begin position="397"/>
        <end position="517"/>
    </location>
</feature>
<accession>A0A3Q9BJ37</accession>
<evidence type="ECO:0000313" key="3">
    <source>
        <dbReference type="EMBL" id="AZP03536.1"/>
    </source>
</evidence>
<organism evidence="3 4">
    <name type="scientific">Jeotgalibaca ciconiae</name>
    <dbReference type="NCBI Taxonomy" id="2496265"/>
    <lineage>
        <taxon>Bacteria</taxon>
        <taxon>Bacillati</taxon>
        <taxon>Bacillota</taxon>
        <taxon>Bacilli</taxon>
        <taxon>Lactobacillales</taxon>
        <taxon>Carnobacteriaceae</taxon>
        <taxon>Jeotgalibaca</taxon>
    </lineage>
</organism>
<reference evidence="4" key="1">
    <citation type="submission" date="2018-12" db="EMBL/GenBank/DDBJ databases">
        <title>Complete genome sequencing of Jeotgalibaca sp. H21T32.</title>
        <authorList>
            <person name="Bae J.-W."/>
            <person name="Lee S.-Y."/>
        </authorList>
    </citation>
    <scope>NUCLEOTIDE SEQUENCE [LARGE SCALE GENOMIC DNA]</scope>
    <source>
        <strain evidence="4">H21T32</strain>
    </source>
</reference>
<dbReference type="Gene3D" id="2.60.120.260">
    <property type="entry name" value="Galactose-binding domain-like"/>
    <property type="match status" value="1"/>
</dbReference>
<dbReference type="OrthoDB" id="9795554at2"/>
<gene>
    <name evidence="3" type="ORF">EJN90_01965</name>
</gene>
<dbReference type="Pfam" id="PF03629">
    <property type="entry name" value="SASA"/>
    <property type="match status" value="1"/>
</dbReference>
<proteinExistence type="predicted"/>
<dbReference type="InterPro" id="IPR039329">
    <property type="entry name" value="SIAE"/>
</dbReference>
<dbReference type="RefSeq" id="WP_126108627.1">
    <property type="nucleotide sequence ID" value="NZ_CP034465.1"/>
</dbReference>
<dbReference type="AlphaFoldDB" id="A0A3Q9BJ37"/>
<dbReference type="Gene3D" id="3.40.50.1110">
    <property type="entry name" value="SGNH hydrolase"/>
    <property type="match status" value="1"/>
</dbReference>
<dbReference type="InterPro" id="IPR005181">
    <property type="entry name" value="SASA"/>
</dbReference>
<name>A0A3Q9BJ37_9LACT</name>
<sequence>MQNKEVILNMSNFFSEGMVLQMEKPLLIWGKDLPLMRISVSFKGKIHHTISRANGYWEIQLGKHQHGGPYRLQINGSSSKTIDDIYIGEVWLAGGQSNMELPIHRVYDSYRKEIDEANYPLIRQFQVPMTYNFTNPQEEIVEGRWISATQKHIQNFSALAFFYAKKLYEELGVPIGILHTAVGGTPIEAWISEDTLRKLGGFEEDFLFLKDSEKVAKTIRNDELRAKKWYEKLASLDKGFIDKPWYETDSNHINWKSIKLPQMFHNTPLENISGSIWFKKEFFIEDELLHDENKVLWLGTLIDSDDTFINGIRIGRTDYRYPPRKYKLDKNVLKKGKNILVVRLEVVNKIGGFIPNNFYGIKSKNCRLSFDDCWSYCIGAEMKQSIEPTTFFQYKPSGVYNAMIYPLKKYPVRGFLFYQGESNTGKPARYAEYFEALINDWRNLWREKLPFYFIQLANYTEPTVLIDDRKWAELRFQQSLISRDVDNTGMVSAIDVGIENELHPPDKKTLGNRLANWALDEIYSIPTSHKNPEIEEIQKYGNQYVLSFGPSVKQLKLINGTKVDIELLDKNNKWHSVNSIIEQNKIIVSFNNEDEYQEIRYAWRNNPSGILLEENSELPILPFKLSLTEIADASK</sequence>
<dbReference type="InterPro" id="IPR036514">
    <property type="entry name" value="SGNH_hydro_sf"/>
</dbReference>
<evidence type="ECO:0000313" key="4">
    <source>
        <dbReference type="Proteomes" id="UP000273326"/>
    </source>
</evidence>
<dbReference type="SUPFAM" id="SSF49785">
    <property type="entry name" value="Galactose-binding domain-like"/>
    <property type="match status" value="1"/>
</dbReference>
<protein>
    <submittedName>
        <fullName evidence="3">Sialate O-acetylesterase</fullName>
    </submittedName>
</protein>
<keyword evidence="1" id="KW-0378">Hydrolase</keyword>
<dbReference type="PANTHER" id="PTHR22901">
    <property type="entry name" value="SIALATE O-ACETYLESTERASE"/>
    <property type="match status" value="1"/>
</dbReference>
<keyword evidence="4" id="KW-1185">Reference proteome</keyword>
<dbReference type="SUPFAM" id="SSF52266">
    <property type="entry name" value="SGNH hydrolase"/>
    <property type="match status" value="1"/>
</dbReference>